<keyword evidence="3" id="KW-0378">Hydrolase</keyword>
<dbReference type="Pfam" id="PF01546">
    <property type="entry name" value="Peptidase_M20"/>
    <property type="match status" value="1"/>
</dbReference>
<dbReference type="InterPro" id="IPR002933">
    <property type="entry name" value="Peptidase_M20"/>
</dbReference>
<protein>
    <recommendedName>
        <fullName evidence="1">Peptidase M20 domain-containing protein 2</fullName>
    </recommendedName>
</protein>
<dbReference type="GO" id="GO:0046657">
    <property type="term" value="P:folic acid catabolic process"/>
    <property type="evidence" value="ECO:0007669"/>
    <property type="project" value="TreeGrafter"/>
</dbReference>
<dbReference type="Gene3D" id="3.30.70.360">
    <property type="match status" value="1"/>
</dbReference>
<dbReference type="InterPro" id="IPR036264">
    <property type="entry name" value="Bact_exopeptidase_dim_dom"/>
</dbReference>
<comment type="similarity">
    <text evidence="1">Belongs to the peptidase M20A family.</text>
</comment>
<feature type="domain" description="Peptidase M20 dimerisation" evidence="2">
    <location>
        <begin position="165"/>
        <end position="260"/>
    </location>
</feature>
<reference evidence="3 4" key="1">
    <citation type="submission" date="2019-11" db="EMBL/GenBank/DDBJ databases">
        <title>Draft genome of Amycolatopsis RM579.</title>
        <authorList>
            <person name="Duangmal K."/>
            <person name="Mingma R."/>
        </authorList>
    </citation>
    <scope>NUCLEOTIDE SEQUENCE [LARGE SCALE GENOMIC DNA]</scope>
    <source>
        <strain evidence="3 4">RM579</strain>
    </source>
</reference>
<proteinExistence type="inferred from homology"/>
<evidence type="ECO:0000256" key="1">
    <source>
        <dbReference type="PIRNR" id="PIRNR037226"/>
    </source>
</evidence>
<evidence type="ECO:0000313" key="4">
    <source>
        <dbReference type="Proteomes" id="UP000440096"/>
    </source>
</evidence>
<dbReference type="SUPFAM" id="SSF53187">
    <property type="entry name" value="Zn-dependent exopeptidases"/>
    <property type="match status" value="1"/>
</dbReference>
<dbReference type="PANTHER" id="PTHR30575:SF0">
    <property type="entry name" value="XAA-ARG DIPEPTIDASE"/>
    <property type="match status" value="1"/>
</dbReference>
<dbReference type="CDD" id="cd03887">
    <property type="entry name" value="M20_Acy1L2"/>
    <property type="match status" value="1"/>
</dbReference>
<dbReference type="GO" id="GO:0005737">
    <property type="term" value="C:cytoplasm"/>
    <property type="evidence" value="ECO:0007669"/>
    <property type="project" value="TreeGrafter"/>
</dbReference>
<dbReference type="GO" id="GO:0016805">
    <property type="term" value="F:dipeptidase activity"/>
    <property type="evidence" value="ECO:0007669"/>
    <property type="project" value="InterPro"/>
</dbReference>
<dbReference type="NCBIfam" id="TIGR01891">
    <property type="entry name" value="amidohydrolases"/>
    <property type="match status" value="1"/>
</dbReference>
<dbReference type="SUPFAM" id="SSF55031">
    <property type="entry name" value="Bacterial exopeptidase dimerisation domain"/>
    <property type="match status" value="1"/>
</dbReference>
<evidence type="ECO:0000313" key="3">
    <source>
        <dbReference type="EMBL" id="MTD54413.1"/>
    </source>
</evidence>
<dbReference type="InterPro" id="IPR017439">
    <property type="entry name" value="Amidohydrolase"/>
</dbReference>
<dbReference type="RefSeq" id="WP_154756640.1">
    <property type="nucleotide sequence ID" value="NZ_WMBA01000012.1"/>
</dbReference>
<dbReference type="Gene3D" id="3.40.630.10">
    <property type="entry name" value="Zn peptidases"/>
    <property type="match status" value="1"/>
</dbReference>
<organism evidence="3 4">
    <name type="scientific">Amycolatopsis pithecellobii</name>
    <dbReference type="NCBI Taxonomy" id="664692"/>
    <lineage>
        <taxon>Bacteria</taxon>
        <taxon>Bacillati</taxon>
        <taxon>Actinomycetota</taxon>
        <taxon>Actinomycetes</taxon>
        <taxon>Pseudonocardiales</taxon>
        <taxon>Pseudonocardiaceae</taxon>
        <taxon>Amycolatopsis</taxon>
    </lineage>
</organism>
<dbReference type="OrthoDB" id="9781032at2"/>
<accession>A0A6N7YZP9</accession>
<dbReference type="Proteomes" id="UP000440096">
    <property type="component" value="Unassembled WGS sequence"/>
</dbReference>
<comment type="caution">
    <text evidence="3">The sequence shown here is derived from an EMBL/GenBank/DDBJ whole genome shotgun (WGS) entry which is preliminary data.</text>
</comment>
<dbReference type="AlphaFoldDB" id="A0A6N7YZP9"/>
<evidence type="ECO:0000259" key="2">
    <source>
        <dbReference type="Pfam" id="PF07687"/>
    </source>
</evidence>
<dbReference type="Pfam" id="PF07687">
    <property type="entry name" value="M20_dimer"/>
    <property type="match status" value="1"/>
</dbReference>
<dbReference type="PANTHER" id="PTHR30575">
    <property type="entry name" value="PEPTIDASE M20"/>
    <property type="match status" value="1"/>
</dbReference>
<keyword evidence="4" id="KW-1185">Reference proteome</keyword>
<sequence length="396" mass="41996">MTDFTARIEREFERNLDSVVELSHRINANPELAFEEHETSASIIACLERGGLFTVEKGVAGLPTAFVASAGSGDLVFGLCAEMDALPGIGHGCGHNVIAAAAVGAALALAPFAAELGLTVRVFGTPAEESGTGKEIMVNRGVFDGTHAAMMVHPSLKDVVTPQLRASRSWQVTYSGRGGHASRPWNALNAGDAAVVAQTAIGLLRQQLRDGIRVHHVVREAGAAVNVIPHRAVVDCMIRCDTIAEVDEVWEKVRRCFDAGAVATGTGVEYTSLPSIYREFRHDRDLASVFEASATAVGRTFPDYPDKMFGSTDMGNVSLRIPAIHPMLSFDLPPEDGNHTAAFAAAAAGPEGDRFVRDGGLAMALTIADIARSEPIRSRLRSRRGVPGCETASRAG</sequence>
<dbReference type="PIRSF" id="PIRSF037226">
    <property type="entry name" value="Amidohydrolase_ACY1L2_prd"/>
    <property type="match status" value="1"/>
</dbReference>
<name>A0A6N7YZP9_9PSEU</name>
<dbReference type="InterPro" id="IPR052030">
    <property type="entry name" value="Peptidase_M20/M20A_hydrolases"/>
</dbReference>
<dbReference type="EMBL" id="WMBA01000012">
    <property type="protein sequence ID" value="MTD54413.1"/>
    <property type="molecule type" value="Genomic_DNA"/>
</dbReference>
<dbReference type="InterPro" id="IPR017144">
    <property type="entry name" value="Xaa-Arg_dipeptidase"/>
</dbReference>
<gene>
    <name evidence="3" type="ORF">GKO32_10565</name>
</gene>
<dbReference type="GO" id="GO:0071713">
    <property type="term" value="F:para-aminobenzoyl-glutamate hydrolase activity"/>
    <property type="evidence" value="ECO:0007669"/>
    <property type="project" value="TreeGrafter"/>
</dbReference>
<dbReference type="InterPro" id="IPR011650">
    <property type="entry name" value="Peptidase_M20_dimer"/>
</dbReference>